<sequence length="126" mass="14724">MYKQTYPTVTKHITNNIYMDDFVMETSTDTEATILYRWTTNSKILQEMWKQENVPFKNITQVLGVKLDTDRDVFQIDVQEKIVRASKEPVTKCLLLKLISKSYHPLGLFVPVTVTVKILFQDTYVT</sequence>
<name>A0A8X6MNJ7_NEPPI</name>
<dbReference type="OrthoDB" id="6429900at2759"/>
<comment type="caution">
    <text evidence="1">The sequence shown here is derived from an EMBL/GenBank/DDBJ whole genome shotgun (WGS) entry which is preliminary data.</text>
</comment>
<accession>A0A8X6MNJ7</accession>
<keyword evidence="2" id="KW-1185">Reference proteome</keyword>
<evidence type="ECO:0000313" key="2">
    <source>
        <dbReference type="Proteomes" id="UP000887013"/>
    </source>
</evidence>
<gene>
    <name evidence="1" type="primary">AVEN_79813_1</name>
    <name evidence="1" type="ORF">NPIL_186341</name>
</gene>
<dbReference type="Proteomes" id="UP000887013">
    <property type="component" value="Unassembled WGS sequence"/>
</dbReference>
<organism evidence="1 2">
    <name type="scientific">Nephila pilipes</name>
    <name type="common">Giant wood spider</name>
    <name type="synonym">Nephila maculata</name>
    <dbReference type="NCBI Taxonomy" id="299642"/>
    <lineage>
        <taxon>Eukaryota</taxon>
        <taxon>Metazoa</taxon>
        <taxon>Ecdysozoa</taxon>
        <taxon>Arthropoda</taxon>
        <taxon>Chelicerata</taxon>
        <taxon>Arachnida</taxon>
        <taxon>Araneae</taxon>
        <taxon>Araneomorphae</taxon>
        <taxon>Entelegynae</taxon>
        <taxon>Araneoidea</taxon>
        <taxon>Nephilidae</taxon>
        <taxon>Nephila</taxon>
    </lineage>
</organism>
<reference evidence="1" key="1">
    <citation type="submission" date="2020-08" db="EMBL/GenBank/DDBJ databases">
        <title>Multicomponent nature underlies the extraordinary mechanical properties of spider dragline silk.</title>
        <authorList>
            <person name="Kono N."/>
            <person name="Nakamura H."/>
            <person name="Mori M."/>
            <person name="Yoshida Y."/>
            <person name="Ohtoshi R."/>
            <person name="Malay A.D."/>
            <person name="Moran D.A.P."/>
            <person name="Tomita M."/>
            <person name="Numata K."/>
            <person name="Arakawa K."/>
        </authorList>
    </citation>
    <scope>NUCLEOTIDE SEQUENCE</scope>
</reference>
<dbReference type="AlphaFoldDB" id="A0A8X6MNJ7"/>
<evidence type="ECO:0000313" key="1">
    <source>
        <dbReference type="EMBL" id="GFS69665.1"/>
    </source>
</evidence>
<proteinExistence type="predicted"/>
<dbReference type="EMBL" id="BMAW01000572">
    <property type="protein sequence ID" value="GFS69665.1"/>
    <property type="molecule type" value="Genomic_DNA"/>
</dbReference>
<protein>
    <submittedName>
        <fullName evidence="1">Uncharacterized protein</fullName>
    </submittedName>
</protein>